<feature type="transmembrane region" description="Helical" evidence="1">
    <location>
        <begin position="136"/>
        <end position="157"/>
    </location>
</feature>
<dbReference type="Proteomes" id="UP001320831">
    <property type="component" value="Unassembled WGS sequence"/>
</dbReference>
<accession>A0ABT2LUT8</accession>
<feature type="transmembrane region" description="Helical" evidence="1">
    <location>
        <begin position="384"/>
        <end position="404"/>
    </location>
</feature>
<comment type="caution">
    <text evidence="3">The sequence shown here is derived from an EMBL/GenBank/DDBJ whole genome shotgun (WGS) entry which is preliminary data.</text>
</comment>
<keyword evidence="1" id="KW-0472">Membrane</keyword>
<organism evidence="3 4">
    <name type="scientific">Chelativorans salis</name>
    <dbReference type="NCBI Taxonomy" id="2978478"/>
    <lineage>
        <taxon>Bacteria</taxon>
        <taxon>Pseudomonadati</taxon>
        <taxon>Pseudomonadota</taxon>
        <taxon>Alphaproteobacteria</taxon>
        <taxon>Hyphomicrobiales</taxon>
        <taxon>Phyllobacteriaceae</taxon>
        <taxon>Chelativorans</taxon>
    </lineage>
</organism>
<feature type="transmembrane region" description="Helical" evidence="1">
    <location>
        <begin position="12"/>
        <end position="38"/>
    </location>
</feature>
<feature type="transmembrane region" description="Helical" evidence="1">
    <location>
        <begin position="358"/>
        <end position="377"/>
    </location>
</feature>
<sequence length="501" mass="52002">MEDALAHSFHALVAGGGVFYLAIGAVVGLVFGIIPGLGGPTALALLIPLTFGMDTTSAMFLAGGIMGGVPFGGSVTAILLNTPGTAPNAATVFDGYPMTLQGRAGAALGAAGAASAIGGLFGVILLLLALPIAREVILFFAPPEFFMLAVLGLSAIAVSTEGKLLRGLIAAGLGLMIAFVGYDDVGSGTRFTYGVDYLWDGVPLVPTLIGLFAVAQIVSLYLSGGAITKNPEEVEVSRVGEGVRAVFREWPTVLRGSSIGAAIGAIPGVGGTVAAFLAYSVTVQISDEPETFGKGNIKGVIAPEASNNAREGGALIPTLAFGIPGSAEMAVFLGLLVLHGMQPGPAVLLNHMDVVTSLILSLAFASVFASVMCLLVARQLARITLIDVNYLVAIILPVALVGAYALNSSMYDVIVAVIFGVIGYLMIRFDYPRLPLVIAMFLGSVMEVNFRQSLMISRGDWTTFFSRPVSLILFLLIVLSLCVPAIRYGIRKFREGKEQEA</sequence>
<evidence type="ECO:0000313" key="4">
    <source>
        <dbReference type="Proteomes" id="UP001320831"/>
    </source>
</evidence>
<evidence type="ECO:0000313" key="3">
    <source>
        <dbReference type="EMBL" id="MCT7378151.1"/>
    </source>
</evidence>
<keyword evidence="4" id="KW-1185">Reference proteome</keyword>
<feature type="transmembrane region" description="Helical" evidence="1">
    <location>
        <begin position="106"/>
        <end position="130"/>
    </location>
</feature>
<gene>
    <name evidence="3" type="ORF">N5A92_24350</name>
</gene>
<name>A0ABT2LUT8_9HYPH</name>
<feature type="transmembrane region" description="Helical" evidence="1">
    <location>
        <begin position="58"/>
        <end position="80"/>
    </location>
</feature>
<dbReference type="InterPro" id="IPR002823">
    <property type="entry name" value="DUF112_TM"/>
</dbReference>
<keyword evidence="1" id="KW-1133">Transmembrane helix</keyword>
<feature type="transmembrane region" description="Helical" evidence="1">
    <location>
        <begin position="164"/>
        <end position="182"/>
    </location>
</feature>
<evidence type="ECO:0000256" key="1">
    <source>
        <dbReference type="SAM" id="Phobius"/>
    </source>
</evidence>
<dbReference type="Pfam" id="PF01970">
    <property type="entry name" value="TctA"/>
    <property type="match status" value="1"/>
</dbReference>
<dbReference type="PANTHER" id="PTHR35342">
    <property type="entry name" value="TRICARBOXYLIC TRANSPORT PROTEIN"/>
    <property type="match status" value="1"/>
</dbReference>
<dbReference type="PANTHER" id="PTHR35342:SF5">
    <property type="entry name" value="TRICARBOXYLIC TRANSPORT PROTEIN"/>
    <property type="match status" value="1"/>
</dbReference>
<feature type="transmembrane region" description="Helical" evidence="1">
    <location>
        <begin position="410"/>
        <end position="427"/>
    </location>
</feature>
<protein>
    <submittedName>
        <fullName evidence="3">Tripartite tricarboxylate transporter permease</fullName>
    </submittedName>
</protein>
<feature type="transmembrane region" description="Helical" evidence="1">
    <location>
        <begin position="202"/>
        <end position="222"/>
    </location>
</feature>
<feature type="transmembrane region" description="Helical" evidence="1">
    <location>
        <begin position="470"/>
        <end position="490"/>
    </location>
</feature>
<feature type="transmembrane region" description="Helical" evidence="1">
    <location>
        <begin position="434"/>
        <end position="450"/>
    </location>
</feature>
<dbReference type="EMBL" id="JAOCZP010000011">
    <property type="protein sequence ID" value="MCT7378151.1"/>
    <property type="molecule type" value="Genomic_DNA"/>
</dbReference>
<evidence type="ECO:0000259" key="2">
    <source>
        <dbReference type="Pfam" id="PF01970"/>
    </source>
</evidence>
<reference evidence="3 4" key="1">
    <citation type="submission" date="2022-09" db="EMBL/GenBank/DDBJ databases">
        <title>Chelativorans salina sp. nov., a novel slightly halophilic bacterium isolated from a saline lake sediment enrichment.</title>
        <authorList>
            <person name="Gao L."/>
            <person name="Fang B.-Z."/>
            <person name="Li W.-J."/>
        </authorList>
    </citation>
    <scope>NUCLEOTIDE SEQUENCE [LARGE SCALE GENOMIC DNA]</scope>
    <source>
        <strain evidence="3 4">EGI FJ00035</strain>
    </source>
</reference>
<dbReference type="RefSeq" id="WP_260906972.1">
    <property type="nucleotide sequence ID" value="NZ_JAOCZP010000011.1"/>
</dbReference>
<proteinExistence type="predicted"/>
<feature type="transmembrane region" description="Helical" evidence="1">
    <location>
        <begin position="314"/>
        <end position="338"/>
    </location>
</feature>
<keyword evidence="1" id="KW-0812">Transmembrane</keyword>
<feature type="domain" description="DUF112" evidence="2">
    <location>
        <begin position="19"/>
        <end position="438"/>
    </location>
</feature>